<dbReference type="AlphaFoldDB" id="A0ABD1FAZ3"/>
<reference evidence="5 6" key="1">
    <citation type="submission" date="2024-05" db="EMBL/GenBank/DDBJ databases">
        <title>Genetic variation in Jamaican populations of the coffee berry borer (Hypothenemus hampei).</title>
        <authorList>
            <person name="Errbii M."/>
            <person name="Myrie A."/>
        </authorList>
    </citation>
    <scope>NUCLEOTIDE SEQUENCE [LARGE SCALE GENOMIC DNA]</scope>
    <source>
        <strain evidence="5">JA-Hopewell-2020-01-JO</strain>
        <tissue evidence="5">Whole body</tissue>
    </source>
</reference>
<keyword evidence="3" id="KW-0547">Nucleotide-binding</keyword>
<dbReference type="FunFam" id="3.40.50.300:FF:001571">
    <property type="entry name" value="Deoxynucleoside kinase"/>
    <property type="match status" value="1"/>
</dbReference>
<protein>
    <recommendedName>
        <fullName evidence="4">Deoxynucleoside kinase domain-containing protein</fullName>
    </recommendedName>
</protein>
<evidence type="ECO:0000313" key="5">
    <source>
        <dbReference type="EMBL" id="KAL1516433.1"/>
    </source>
</evidence>
<dbReference type="SUPFAM" id="SSF52540">
    <property type="entry name" value="P-loop containing nucleoside triphosphate hydrolases"/>
    <property type="match status" value="1"/>
</dbReference>
<accession>A0ABD1FAZ3</accession>
<dbReference type="CDD" id="cd01673">
    <property type="entry name" value="dNK"/>
    <property type="match status" value="1"/>
</dbReference>
<dbReference type="EMBL" id="JBDJPC010000001">
    <property type="protein sequence ID" value="KAL1516433.1"/>
    <property type="molecule type" value="Genomic_DNA"/>
</dbReference>
<proteinExistence type="inferred from homology"/>
<dbReference type="InterPro" id="IPR050566">
    <property type="entry name" value="Deoxyribonucleoside_kinase"/>
</dbReference>
<evidence type="ECO:0000259" key="4">
    <source>
        <dbReference type="Pfam" id="PF01712"/>
    </source>
</evidence>
<dbReference type="Proteomes" id="UP001566132">
    <property type="component" value="Unassembled WGS sequence"/>
</dbReference>
<evidence type="ECO:0000256" key="1">
    <source>
        <dbReference type="ARBA" id="ARBA00007420"/>
    </source>
</evidence>
<feature type="active site" description="Proton acceptor" evidence="2">
    <location>
        <position position="110"/>
    </location>
</feature>
<dbReference type="PIRSF" id="PIRSF000705">
    <property type="entry name" value="DNK"/>
    <property type="match status" value="1"/>
</dbReference>
<keyword evidence="6" id="KW-1185">Reference proteome</keyword>
<feature type="binding site" evidence="3">
    <location>
        <begin position="169"/>
        <end position="173"/>
    </location>
    <ligand>
        <name>ATP</name>
        <dbReference type="ChEBI" id="CHEBI:30616"/>
    </ligand>
</feature>
<keyword evidence="3" id="KW-0067">ATP-binding</keyword>
<evidence type="ECO:0000256" key="2">
    <source>
        <dbReference type="PIRSR" id="PIRSR000705-1"/>
    </source>
</evidence>
<dbReference type="PANTHER" id="PTHR10513:SF24">
    <property type="entry name" value="THYMIDINE KINASE 2, MITOCHONDRIAL"/>
    <property type="match status" value="1"/>
</dbReference>
<organism evidence="5 6">
    <name type="scientific">Hypothenemus hampei</name>
    <name type="common">Coffee berry borer</name>
    <dbReference type="NCBI Taxonomy" id="57062"/>
    <lineage>
        <taxon>Eukaryota</taxon>
        <taxon>Metazoa</taxon>
        <taxon>Ecdysozoa</taxon>
        <taxon>Arthropoda</taxon>
        <taxon>Hexapoda</taxon>
        <taxon>Insecta</taxon>
        <taxon>Pterygota</taxon>
        <taxon>Neoptera</taxon>
        <taxon>Endopterygota</taxon>
        <taxon>Coleoptera</taxon>
        <taxon>Polyphaga</taxon>
        <taxon>Cucujiformia</taxon>
        <taxon>Curculionidae</taxon>
        <taxon>Scolytinae</taxon>
        <taxon>Hypothenemus</taxon>
    </lineage>
</organism>
<dbReference type="GO" id="GO:0019136">
    <property type="term" value="F:deoxynucleoside kinase activity"/>
    <property type="evidence" value="ECO:0007669"/>
    <property type="project" value="UniProtKB-ARBA"/>
</dbReference>
<feature type="domain" description="Deoxynucleoside kinase" evidence="4">
    <location>
        <begin position="31"/>
        <end position="220"/>
    </location>
</feature>
<feature type="binding site" evidence="3">
    <location>
        <begin position="34"/>
        <end position="42"/>
    </location>
    <ligand>
        <name>ATP</name>
        <dbReference type="ChEBI" id="CHEBI:30616"/>
    </ligand>
</feature>
<sequence length="239" mass="28116">MRLIRNLVKKMSSNGKPLIPNTLENRPFTVVVEGNMGCGKTTFLERFKGKSNICVLSEPVENWRNVNGHNLLHLMYENPETWSFTFQSYVQLTMLQNHLLPTTCAVKIMERSIYSARYCFVEKLTRDGVLPLPSAAVMDSWFKWILQQNFVQVDLLIYLRSSPEVAYERILKRKRPEENMVSLDYVKYLHEIHENWLYFKTLFTCPAPILVLNADQSTLDVHAEYEKWKPDFFRKTLNN</sequence>
<name>A0ABD1FAZ3_HYPHA</name>
<dbReference type="Pfam" id="PF01712">
    <property type="entry name" value="dNK"/>
    <property type="match status" value="1"/>
</dbReference>
<evidence type="ECO:0000313" key="6">
    <source>
        <dbReference type="Proteomes" id="UP001566132"/>
    </source>
</evidence>
<dbReference type="InterPro" id="IPR027417">
    <property type="entry name" value="P-loop_NTPase"/>
</dbReference>
<comment type="similarity">
    <text evidence="1">Belongs to the DCK/DGK family.</text>
</comment>
<dbReference type="InterPro" id="IPR031314">
    <property type="entry name" value="DNK_dom"/>
</dbReference>
<gene>
    <name evidence="5" type="ORF">ABEB36_000351</name>
</gene>
<dbReference type="PANTHER" id="PTHR10513">
    <property type="entry name" value="DEOXYNUCLEOSIDE KINASE"/>
    <property type="match status" value="1"/>
</dbReference>
<dbReference type="InterPro" id="IPR002624">
    <property type="entry name" value="DCK/DGK"/>
</dbReference>
<comment type="caution">
    <text evidence="5">The sequence shown here is derived from an EMBL/GenBank/DDBJ whole genome shotgun (WGS) entry which is preliminary data.</text>
</comment>
<dbReference type="Gene3D" id="3.40.50.300">
    <property type="entry name" value="P-loop containing nucleotide triphosphate hydrolases"/>
    <property type="match status" value="1"/>
</dbReference>
<evidence type="ECO:0000256" key="3">
    <source>
        <dbReference type="PIRSR" id="PIRSR000705-3"/>
    </source>
</evidence>